<keyword evidence="3 11" id="KW-0004">4Fe-4S</keyword>
<dbReference type="InterPro" id="IPR003482">
    <property type="entry name" value="Whib"/>
</dbReference>
<keyword evidence="7 11" id="KW-0805">Transcription regulation</keyword>
<keyword evidence="9 11" id="KW-1015">Disulfide bond</keyword>
<dbReference type="RefSeq" id="WP_344646207.1">
    <property type="nucleotide sequence ID" value="NZ_BAAASS010000033.1"/>
</dbReference>
<organism evidence="14 15">
    <name type="scientific">Streptomyces fimbriatus</name>
    <dbReference type="NCBI Taxonomy" id="68197"/>
    <lineage>
        <taxon>Bacteria</taxon>
        <taxon>Bacillati</taxon>
        <taxon>Actinomycetota</taxon>
        <taxon>Actinomycetes</taxon>
        <taxon>Kitasatosporales</taxon>
        <taxon>Streptomycetaceae</taxon>
        <taxon>Streptomyces</taxon>
    </lineage>
</organism>
<keyword evidence="15" id="KW-1185">Reference proteome</keyword>
<accession>A0ABW0D2X7</accession>
<feature type="binding site" evidence="11">
    <location>
        <position position="47"/>
    </location>
    <ligand>
        <name>[4Fe-4S] cluster</name>
        <dbReference type="ChEBI" id="CHEBI:49883"/>
    </ligand>
</feature>
<evidence type="ECO:0000313" key="15">
    <source>
        <dbReference type="Proteomes" id="UP001596156"/>
    </source>
</evidence>
<comment type="PTM">
    <text evidence="11">The Fe-S cluster can be nitrosylated by nitric oxide (NO).</text>
</comment>
<evidence type="ECO:0000256" key="5">
    <source>
        <dbReference type="ARBA" id="ARBA00023004"/>
    </source>
</evidence>
<feature type="binding site" evidence="11">
    <location>
        <position position="19"/>
    </location>
    <ligand>
        <name>[4Fe-4S] cluster</name>
        <dbReference type="ChEBI" id="CHEBI:49883"/>
    </ligand>
</feature>
<feature type="compositionally biased region" description="Polar residues" evidence="12">
    <location>
        <begin position="123"/>
        <end position="133"/>
    </location>
</feature>
<evidence type="ECO:0000256" key="11">
    <source>
        <dbReference type="HAMAP-Rule" id="MF_01479"/>
    </source>
</evidence>
<evidence type="ECO:0000256" key="7">
    <source>
        <dbReference type="ARBA" id="ARBA00023015"/>
    </source>
</evidence>
<evidence type="ECO:0000256" key="2">
    <source>
        <dbReference type="ARBA" id="ARBA00006597"/>
    </source>
</evidence>
<reference evidence="15" key="1">
    <citation type="journal article" date="2019" name="Int. J. Syst. Evol. Microbiol.">
        <title>The Global Catalogue of Microorganisms (GCM) 10K type strain sequencing project: providing services to taxonomists for standard genome sequencing and annotation.</title>
        <authorList>
            <consortium name="The Broad Institute Genomics Platform"/>
            <consortium name="The Broad Institute Genome Sequencing Center for Infectious Disease"/>
            <person name="Wu L."/>
            <person name="Ma J."/>
        </authorList>
    </citation>
    <scope>NUCLEOTIDE SEQUENCE [LARGE SCALE GENOMIC DNA]</scope>
    <source>
        <strain evidence="15">CCM 8479</strain>
    </source>
</reference>
<dbReference type="PANTHER" id="PTHR38839:SF6">
    <property type="entry name" value="TRANSCRIPTIONAL REGULATOR WHIB1"/>
    <property type="match status" value="1"/>
</dbReference>
<comment type="cofactor">
    <cofactor evidence="11">
        <name>[4Fe-4S] cluster</name>
        <dbReference type="ChEBI" id="CHEBI:49883"/>
    </cofactor>
    <text evidence="11">Binds 1 [4Fe-4S] cluster per subunit. Following nitrosylation of the [4Fe-4S] cluster binds 1 [4Fe-8(NO)] cluster per subunit.</text>
</comment>
<keyword evidence="5 11" id="KW-0408">Iron</keyword>
<evidence type="ECO:0000313" key="14">
    <source>
        <dbReference type="EMBL" id="MFC5224373.1"/>
    </source>
</evidence>
<evidence type="ECO:0000256" key="12">
    <source>
        <dbReference type="SAM" id="MobiDB-lite"/>
    </source>
</evidence>
<dbReference type="PANTHER" id="PTHR38839">
    <property type="entry name" value="TRANSCRIPTIONAL REGULATOR WHID-RELATED"/>
    <property type="match status" value="1"/>
</dbReference>
<dbReference type="HAMAP" id="MF_01479">
    <property type="entry name" value="WhiB"/>
    <property type="match status" value="1"/>
</dbReference>
<dbReference type="EMBL" id="JBHSKL010000008">
    <property type="protein sequence ID" value="MFC5224373.1"/>
    <property type="molecule type" value="Genomic_DNA"/>
</dbReference>
<dbReference type="Proteomes" id="UP001596156">
    <property type="component" value="Unassembled WGS sequence"/>
</dbReference>
<keyword evidence="11" id="KW-0963">Cytoplasm</keyword>
<feature type="binding site" evidence="11">
    <location>
        <position position="50"/>
    </location>
    <ligand>
        <name>[4Fe-4S] cluster</name>
        <dbReference type="ChEBI" id="CHEBI:49883"/>
    </ligand>
</feature>
<keyword evidence="10 11" id="KW-0804">Transcription</keyword>
<comment type="similarity">
    <text evidence="2 11">Belongs to the WhiB family.</text>
</comment>
<gene>
    <name evidence="11" type="primary">whiB</name>
    <name evidence="14" type="ORF">ACFPN6_07120</name>
</gene>
<feature type="region of interest" description="Disordered" evidence="12">
    <location>
        <begin position="86"/>
        <end position="133"/>
    </location>
</feature>
<dbReference type="Pfam" id="PF02467">
    <property type="entry name" value="Whib"/>
    <property type="match status" value="1"/>
</dbReference>
<keyword evidence="8 11" id="KW-0238">DNA-binding</keyword>
<feature type="domain" description="4Fe-4S Wbl-type" evidence="13">
    <location>
        <begin position="18"/>
        <end position="80"/>
    </location>
</feature>
<protein>
    <recommendedName>
        <fullName evidence="11">Transcriptional regulator WhiB</fullName>
    </recommendedName>
</protein>
<evidence type="ECO:0000259" key="13">
    <source>
        <dbReference type="PROSITE" id="PS51674"/>
    </source>
</evidence>
<dbReference type="InterPro" id="IPR034768">
    <property type="entry name" value="4FE4S_WBL"/>
</dbReference>
<evidence type="ECO:0000256" key="3">
    <source>
        <dbReference type="ARBA" id="ARBA00022485"/>
    </source>
</evidence>
<comment type="PTM">
    <text evidence="11">Upon Fe-S cluster removal intramolecular disulfide bonds are formed.</text>
</comment>
<sequence>MADVHEHAATYDWRDEAACVGEDPEIFFPLSDSAAPGSEASLARAICRRCPVLLACRTWAIEHGEDDGIWGATTAAQRRAVRRAVTDQYTVPAAQPAHGRRRDARPSADGDGDDGWRPPPTRSARSVPTTPFP</sequence>
<evidence type="ECO:0000256" key="4">
    <source>
        <dbReference type="ARBA" id="ARBA00022723"/>
    </source>
</evidence>
<comment type="caution">
    <text evidence="14">The sequence shown here is derived from an EMBL/GenBank/DDBJ whole genome shotgun (WGS) entry which is preliminary data.</text>
</comment>
<dbReference type="PROSITE" id="PS51674">
    <property type="entry name" value="4FE4S_WBL"/>
    <property type="match status" value="1"/>
</dbReference>
<proteinExistence type="inferred from homology"/>
<evidence type="ECO:0000256" key="6">
    <source>
        <dbReference type="ARBA" id="ARBA00023014"/>
    </source>
</evidence>
<comment type="subcellular location">
    <subcellularLocation>
        <location evidence="1 11">Cytoplasm</location>
    </subcellularLocation>
</comment>
<comment type="function">
    <text evidence="11">Acts as a transcriptional regulator. Probably redox-responsive. The apo- but not holo-form probably binds DNA.</text>
</comment>
<evidence type="ECO:0000256" key="8">
    <source>
        <dbReference type="ARBA" id="ARBA00023125"/>
    </source>
</evidence>
<evidence type="ECO:0000256" key="1">
    <source>
        <dbReference type="ARBA" id="ARBA00004496"/>
    </source>
</evidence>
<keyword evidence="4 11" id="KW-0479">Metal-binding</keyword>
<name>A0ABW0D2X7_STRFI</name>
<feature type="binding site" evidence="11">
    <location>
        <position position="56"/>
    </location>
    <ligand>
        <name>[4Fe-4S] cluster</name>
        <dbReference type="ChEBI" id="CHEBI:49883"/>
    </ligand>
</feature>
<evidence type="ECO:0000256" key="9">
    <source>
        <dbReference type="ARBA" id="ARBA00023157"/>
    </source>
</evidence>
<evidence type="ECO:0000256" key="10">
    <source>
        <dbReference type="ARBA" id="ARBA00023163"/>
    </source>
</evidence>
<keyword evidence="6 11" id="KW-0411">Iron-sulfur</keyword>